<dbReference type="EMBL" id="CP157485">
    <property type="protein sequence ID" value="XBO47620.1"/>
    <property type="molecule type" value="Genomic_DNA"/>
</dbReference>
<proteinExistence type="predicted"/>
<organism evidence="1">
    <name type="scientific">Pedobacter sp. KACC 23697</name>
    <dbReference type="NCBI Taxonomy" id="3149230"/>
    <lineage>
        <taxon>Bacteria</taxon>
        <taxon>Pseudomonadati</taxon>
        <taxon>Bacteroidota</taxon>
        <taxon>Sphingobacteriia</taxon>
        <taxon>Sphingobacteriales</taxon>
        <taxon>Sphingobacteriaceae</taxon>
        <taxon>Pedobacter</taxon>
    </lineage>
</organism>
<protein>
    <recommendedName>
        <fullName evidence="2">DUF4843 domain-containing protein</fullName>
    </recommendedName>
</protein>
<evidence type="ECO:0008006" key="2">
    <source>
        <dbReference type="Google" id="ProtNLM"/>
    </source>
</evidence>
<evidence type="ECO:0000313" key="1">
    <source>
        <dbReference type="EMBL" id="XBO47620.1"/>
    </source>
</evidence>
<gene>
    <name evidence="1" type="ORF">ABEG20_20210</name>
</gene>
<name>A0AAU7K538_9SPHI</name>
<dbReference type="RefSeq" id="WP_406825038.1">
    <property type="nucleotide sequence ID" value="NZ_CP157485.1"/>
</dbReference>
<reference evidence="1" key="1">
    <citation type="submission" date="2024-05" db="EMBL/GenBank/DDBJ databases">
        <authorList>
            <person name="Kim S."/>
            <person name="Heo J."/>
            <person name="Choi H."/>
            <person name="Choi Y."/>
            <person name="Kwon S.-W."/>
            <person name="Kim Y."/>
        </authorList>
    </citation>
    <scope>NUCLEOTIDE SEQUENCE</scope>
    <source>
        <strain evidence="1">KACC 23697</strain>
    </source>
</reference>
<dbReference type="PROSITE" id="PS51257">
    <property type="entry name" value="PROKAR_LIPOPROTEIN"/>
    <property type="match status" value="1"/>
</dbReference>
<accession>A0AAU7K538</accession>
<dbReference type="AlphaFoldDB" id="A0AAU7K538"/>
<sequence length="306" mass="34058">MKNILFVIAACYTLTLVSCRKEPFTEFPDYDKNWLAMEDNPNDPTIHANFQFYKETGIPVFVNDTIGSQKRVDVFGKAYTYYEVLSLSYSLGGIPSGPPPAVQSFTYCSKADVPNALTFLKNEIMPVIGGNIHVPSIFLVENMNTNAFGTYAYKGFNTVVVAQVSKIPTMNETTKAAYKAAILRAMLTNSVLDNKYADILDKFYAVSRKYVNGRDAYGLNSFYLTSTYIVGLPPGTPFTFQALGFLGPDTRITSSSPISTWLDVSMYIEAAMVNTDAQFKQRYAASPNILLKYGFIRQILNDMGIK</sequence>